<dbReference type="InParanoid" id="A0A0R0FD62"/>
<accession>A0A0R0FD62</accession>
<name>A0A0R0FD62_SOYBN</name>
<protein>
    <submittedName>
        <fullName evidence="1 2">Uncharacterized protein</fullName>
    </submittedName>
</protein>
<organism evidence="1">
    <name type="scientific">Glycine max</name>
    <name type="common">Soybean</name>
    <name type="synonym">Glycine hispida</name>
    <dbReference type="NCBI Taxonomy" id="3847"/>
    <lineage>
        <taxon>Eukaryota</taxon>
        <taxon>Viridiplantae</taxon>
        <taxon>Streptophyta</taxon>
        <taxon>Embryophyta</taxon>
        <taxon>Tracheophyta</taxon>
        <taxon>Spermatophyta</taxon>
        <taxon>Magnoliopsida</taxon>
        <taxon>eudicotyledons</taxon>
        <taxon>Gunneridae</taxon>
        <taxon>Pentapetalae</taxon>
        <taxon>rosids</taxon>
        <taxon>fabids</taxon>
        <taxon>Fabales</taxon>
        <taxon>Fabaceae</taxon>
        <taxon>Papilionoideae</taxon>
        <taxon>50 kb inversion clade</taxon>
        <taxon>NPAAA clade</taxon>
        <taxon>indigoferoid/millettioid clade</taxon>
        <taxon>Phaseoleae</taxon>
        <taxon>Glycine</taxon>
        <taxon>Glycine subgen. Soja</taxon>
    </lineage>
</organism>
<sequence length="106" mass="12205">MKILWDVRLCLIFGRFEGYDKRGLNAGHCLSNVKAFLYVVYFPDSKLESVNQLIGDHFLTGILCTICLITMADHYCCTLTPSLLQSLIFIPFNSWKVLIMITWSHE</sequence>
<evidence type="ECO:0000313" key="1">
    <source>
        <dbReference type="EMBL" id="KRG99923.1"/>
    </source>
</evidence>
<keyword evidence="3" id="KW-1185">Reference proteome</keyword>
<proteinExistence type="predicted"/>
<evidence type="ECO:0000313" key="2">
    <source>
        <dbReference type="EnsemblPlants" id="KRG99923"/>
    </source>
</evidence>
<reference evidence="2" key="2">
    <citation type="submission" date="2018-02" db="UniProtKB">
        <authorList>
            <consortium name="EnsemblPlants"/>
        </authorList>
    </citation>
    <scope>IDENTIFICATION</scope>
    <source>
        <strain evidence="2">Williams 82</strain>
    </source>
</reference>
<reference evidence="1" key="3">
    <citation type="submission" date="2018-07" db="EMBL/GenBank/DDBJ databases">
        <title>WGS assembly of Glycine max.</title>
        <authorList>
            <person name="Schmutz J."/>
            <person name="Cannon S."/>
            <person name="Schlueter J."/>
            <person name="Ma J."/>
            <person name="Mitros T."/>
            <person name="Nelson W."/>
            <person name="Hyten D."/>
            <person name="Song Q."/>
            <person name="Thelen J."/>
            <person name="Cheng J."/>
            <person name="Xu D."/>
            <person name="Hellsten U."/>
            <person name="May G."/>
            <person name="Yu Y."/>
            <person name="Sakurai T."/>
            <person name="Umezawa T."/>
            <person name="Bhattacharyya M."/>
            <person name="Sandhu D."/>
            <person name="Valliyodan B."/>
            <person name="Lindquist E."/>
            <person name="Peto M."/>
            <person name="Grant D."/>
            <person name="Shu S."/>
            <person name="Goodstein D."/>
            <person name="Barry K."/>
            <person name="Futrell-Griggs M."/>
            <person name="Abernathy B."/>
            <person name="Du J."/>
            <person name="Tian Z."/>
            <person name="Zhu L."/>
            <person name="Gill N."/>
            <person name="Joshi T."/>
            <person name="Libault M."/>
            <person name="Sethuraman A."/>
            <person name="Zhang X."/>
            <person name="Shinozaki K."/>
            <person name="Nguyen H."/>
            <person name="Wing R."/>
            <person name="Cregan P."/>
            <person name="Specht J."/>
            <person name="Grimwood J."/>
            <person name="Rokhsar D."/>
            <person name="Stacey G."/>
            <person name="Shoemaker R."/>
            <person name="Jackson S."/>
        </authorList>
    </citation>
    <scope>NUCLEOTIDE SEQUENCE</scope>
    <source>
        <tissue evidence="1">Callus</tissue>
    </source>
</reference>
<dbReference type="Gramene" id="KRG99923">
    <property type="protein sequence ID" value="KRG99923"/>
    <property type="gene ID" value="GLYMA_18G180300"/>
</dbReference>
<gene>
    <name evidence="1" type="ORF">GLYMA_18G180300</name>
</gene>
<dbReference type="AlphaFoldDB" id="A0A0R0FD62"/>
<reference evidence="1 2" key="1">
    <citation type="journal article" date="2010" name="Nature">
        <title>Genome sequence of the palaeopolyploid soybean.</title>
        <authorList>
            <person name="Schmutz J."/>
            <person name="Cannon S.B."/>
            <person name="Schlueter J."/>
            <person name="Ma J."/>
            <person name="Mitros T."/>
            <person name="Nelson W."/>
            <person name="Hyten D.L."/>
            <person name="Song Q."/>
            <person name="Thelen J.J."/>
            <person name="Cheng J."/>
            <person name="Xu D."/>
            <person name="Hellsten U."/>
            <person name="May G.D."/>
            <person name="Yu Y."/>
            <person name="Sakurai T."/>
            <person name="Umezawa T."/>
            <person name="Bhattacharyya M.K."/>
            <person name="Sandhu D."/>
            <person name="Valliyodan B."/>
            <person name="Lindquist E."/>
            <person name="Peto M."/>
            <person name="Grant D."/>
            <person name="Shu S."/>
            <person name="Goodstein D."/>
            <person name="Barry K."/>
            <person name="Futrell-Griggs M."/>
            <person name="Abernathy B."/>
            <person name="Du J."/>
            <person name="Tian Z."/>
            <person name="Zhu L."/>
            <person name="Gill N."/>
            <person name="Joshi T."/>
            <person name="Libault M."/>
            <person name="Sethuraman A."/>
            <person name="Zhang X.-C."/>
            <person name="Shinozaki K."/>
            <person name="Nguyen H.T."/>
            <person name="Wing R.A."/>
            <person name="Cregan P."/>
            <person name="Specht J."/>
            <person name="Grimwood J."/>
            <person name="Rokhsar D."/>
            <person name="Stacey G."/>
            <person name="Shoemaker R.C."/>
            <person name="Jackson S.A."/>
        </authorList>
    </citation>
    <scope>NUCLEOTIDE SEQUENCE [LARGE SCALE GENOMIC DNA]</scope>
    <source>
        <strain evidence="2">cv. Williams 82</strain>
        <tissue evidence="1">Callus</tissue>
    </source>
</reference>
<dbReference type="Proteomes" id="UP000008827">
    <property type="component" value="Chromosome 18"/>
</dbReference>
<evidence type="ECO:0000313" key="3">
    <source>
        <dbReference type="Proteomes" id="UP000008827"/>
    </source>
</evidence>
<dbReference type="SMR" id="A0A0R0FD62"/>
<dbReference type="EMBL" id="CM000851">
    <property type="protein sequence ID" value="KRG99923.1"/>
    <property type="molecule type" value="Genomic_DNA"/>
</dbReference>
<dbReference type="EnsemblPlants" id="KRG99923">
    <property type="protein sequence ID" value="KRG99923"/>
    <property type="gene ID" value="GLYMA_18G180300"/>
</dbReference>